<dbReference type="GO" id="GO:0046872">
    <property type="term" value="F:metal ion binding"/>
    <property type="evidence" value="ECO:0007669"/>
    <property type="project" value="UniProtKB-UniRule"/>
</dbReference>
<keyword evidence="13" id="KW-1185">Reference proteome</keyword>
<comment type="catalytic activity">
    <reaction evidence="7">
        <text>Hydrolysis of oligopeptides, with broad specificity. Gly or Ala commonly occur as P1 or P1' residues, but more distant residues are also important, as is shown by the fact that Z-Gly-Pro-Gly-|-Gly-Pro-Ala is cleaved, but not Z-(Gly)(5).</text>
        <dbReference type="EC" id="3.4.24.70"/>
    </reaction>
</comment>
<dbReference type="PANTHER" id="PTHR11804:SF83">
    <property type="entry name" value="LD37516P"/>
    <property type="match status" value="1"/>
</dbReference>
<dbReference type="InterPro" id="IPR024079">
    <property type="entry name" value="MetalloPept_cat_dom_sf"/>
</dbReference>
<feature type="domain" description="Oligopeptidase A N-terminal" evidence="11">
    <location>
        <begin position="101"/>
        <end position="223"/>
    </location>
</feature>
<dbReference type="FunFam" id="3.40.390.10:FF:000009">
    <property type="entry name" value="Oligopeptidase A"/>
    <property type="match status" value="1"/>
</dbReference>
<keyword evidence="2 9" id="KW-0645">Protease</keyword>
<dbReference type="CDD" id="cd06456">
    <property type="entry name" value="M3A_DCP"/>
    <property type="match status" value="1"/>
</dbReference>
<evidence type="ECO:0000256" key="6">
    <source>
        <dbReference type="ARBA" id="ARBA00023049"/>
    </source>
</evidence>
<dbReference type="InterPro" id="IPR001567">
    <property type="entry name" value="Pept_M3A_M3B_dom"/>
</dbReference>
<name>A0AAX6GP75_IRIPA</name>
<comment type="similarity">
    <text evidence="1 9">Belongs to the peptidase M3 family.</text>
</comment>
<keyword evidence="4 9" id="KW-0378">Hydrolase</keyword>
<keyword evidence="5 9" id="KW-0862">Zinc</keyword>
<keyword evidence="3 9" id="KW-0479">Metal-binding</keyword>
<dbReference type="InterPro" id="IPR045666">
    <property type="entry name" value="OpdA_N"/>
</dbReference>
<reference evidence="12" key="1">
    <citation type="journal article" date="2023" name="GigaByte">
        <title>Genome assembly of the bearded iris, Iris pallida Lam.</title>
        <authorList>
            <person name="Bruccoleri R.E."/>
            <person name="Oakeley E.J."/>
            <person name="Faust A.M.E."/>
            <person name="Altorfer M."/>
            <person name="Dessus-Babus S."/>
            <person name="Burckhardt D."/>
            <person name="Oertli M."/>
            <person name="Naumann U."/>
            <person name="Petersen F."/>
            <person name="Wong J."/>
        </authorList>
    </citation>
    <scope>NUCLEOTIDE SEQUENCE</scope>
    <source>
        <strain evidence="12">GSM-AAB239-AS_SAM_17_03QT</strain>
    </source>
</reference>
<evidence type="ECO:0000256" key="7">
    <source>
        <dbReference type="ARBA" id="ARBA00024603"/>
    </source>
</evidence>
<dbReference type="InterPro" id="IPR034005">
    <property type="entry name" value="M3A_DCP"/>
</dbReference>
<dbReference type="PANTHER" id="PTHR11804">
    <property type="entry name" value="PROTEASE M3 THIMET OLIGOPEPTIDASE-RELATED"/>
    <property type="match status" value="1"/>
</dbReference>
<keyword evidence="6 9" id="KW-0482">Metalloprotease</keyword>
<evidence type="ECO:0000256" key="2">
    <source>
        <dbReference type="ARBA" id="ARBA00022670"/>
    </source>
</evidence>
<gene>
    <name evidence="12" type="ORF">M6B38_125595</name>
</gene>
<evidence type="ECO:0000256" key="9">
    <source>
        <dbReference type="RuleBase" id="RU003435"/>
    </source>
</evidence>
<dbReference type="Proteomes" id="UP001140949">
    <property type="component" value="Unassembled WGS sequence"/>
</dbReference>
<dbReference type="Pfam" id="PF19310">
    <property type="entry name" value="TOP_N"/>
    <property type="match status" value="1"/>
</dbReference>
<dbReference type="GO" id="GO:0006518">
    <property type="term" value="P:peptide metabolic process"/>
    <property type="evidence" value="ECO:0007669"/>
    <property type="project" value="TreeGrafter"/>
</dbReference>
<dbReference type="EMBL" id="JANAVB010017997">
    <property type="protein sequence ID" value="KAJ6830095.1"/>
    <property type="molecule type" value="Genomic_DNA"/>
</dbReference>
<evidence type="ECO:0000259" key="11">
    <source>
        <dbReference type="Pfam" id="PF19310"/>
    </source>
</evidence>
<evidence type="ECO:0000256" key="4">
    <source>
        <dbReference type="ARBA" id="ARBA00022801"/>
    </source>
</evidence>
<dbReference type="InterPro" id="IPR045090">
    <property type="entry name" value="Pept_M3A_M3B"/>
</dbReference>
<evidence type="ECO:0000256" key="1">
    <source>
        <dbReference type="ARBA" id="ARBA00006040"/>
    </source>
</evidence>
<dbReference type="Gene3D" id="3.40.390.10">
    <property type="entry name" value="Collagenase (Catalytic Domain)"/>
    <property type="match status" value="1"/>
</dbReference>
<protein>
    <recommendedName>
        <fullName evidence="8">oligopeptidase A</fullName>
        <ecNumber evidence="8">3.4.24.70</ecNumber>
    </recommendedName>
</protein>
<dbReference type="GO" id="GO:0005829">
    <property type="term" value="C:cytosol"/>
    <property type="evidence" value="ECO:0007669"/>
    <property type="project" value="UniProtKB-ARBA"/>
</dbReference>
<comment type="cofactor">
    <cofactor evidence="9">
        <name>Zn(2+)</name>
        <dbReference type="ChEBI" id="CHEBI:29105"/>
    </cofactor>
    <text evidence="9">Binds 1 zinc ion.</text>
</comment>
<reference evidence="12" key="2">
    <citation type="submission" date="2023-04" db="EMBL/GenBank/DDBJ databases">
        <authorList>
            <person name="Bruccoleri R.E."/>
            <person name="Oakeley E.J."/>
            <person name="Faust A.-M."/>
            <person name="Dessus-Babus S."/>
            <person name="Altorfer M."/>
            <person name="Burckhardt D."/>
            <person name="Oertli M."/>
            <person name="Naumann U."/>
            <person name="Petersen F."/>
            <person name="Wong J."/>
        </authorList>
    </citation>
    <scope>NUCLEOTIDE SEQUENCE</scope>
    <source>
        <strain evidence="12">GSM-AAB239-AS_SAM_17_03QT</strain>
        <tissue evidence="12">Leaf</tissue>
    </source>
</reference>
<dbReference type="SUPFAM" id="SSF55486">
    <property type="entry name" value="Metalloproteases ('zincins'), catalytic domain"/>
    <property type="match status" value="1"/>
</dbReference>
<comment type="caution">
    <text evidence="12">The sequence shown here is derived from an EMBL/GenBank/DDBJ whole genome shotgun (WGS) entry which is preliminary data.</text>
</comment>
<evidence type="ECO:0000256" key="5">
    <source>
        <dbReference type="ARBA" id="ARBA00022833"/>
    </source>
</evidence>
<organism evidence="12 13">
    <name type="scientific">Iris pallida</name>
    <name type="common">Sweet iris</name>
    <dbReference type="NCBI Taxonomy" id="29817"/>
    <lineage>
        <taxon>Eukaryota</taxon>
        <taxon>Viridiplantae</taxon>
        <taxon>Streptophyta</taxon>
        <taxon>Embryophyta</taxon>
        <taxon>Tracheophyta</taxon>
        <taxon>Spermatophyta</taxon>
        <taxon>Magnoliopsida</taxon>
        <taxon>Liliopsida</taxon>
        <taxon>Asparagales</taxon>
        <taxon>Iridaceae</taxon>
        <taxon>Iridoideae</taxon>
        <taxon>Irideae</taxon>
        <taxon>Iris</taxon>
    </lineage>
</organism>
<evidence type="ECO:0000256" key="3">
    <source>
        <dbReference type="ARBA" id="ARBA00022723"/>
    </source>
</evidence>
<accession>A0AAX6GP75</accession>
<sequence length="771" mass="87128">MLMATTTITTATLSIARYCSVLRCTKHHRRLFLFSPKHLRKSHHIHSSSSSSSSFNLQRLSSAPFSAMASADQNPNPNPLLQDFVFPPFDSVEPSHVKPGIAELLKRLEGDLVELERTVEPTWPKLVEPLERIVDRLQVVWGIVNHLKAVKDSAELRTAIEEIQPEKVKFQLRLGQSKPIYNAFKAIQDSTSWATLAEARKRIVEAQIKEAVLNGVALEDEQREKFNEIEQELEKLSQKFSENVLDATKKFEKLITDKKEIEGLPATALGLAAQTAVSKGHENASAEDGPWVISLDAPSFVPVMQHVQNRSLREEVYRAYVTRASSGDHDNSEIIAQILKLRLEKAKLLNYNNYAEVSMAMKMATINSAEELLEKLRTASWDAAVQDMEDLKTFAREKSSAEANELSHWDINFWSERLRESKYDINEEELRPYFSLPKVMDSLFSLANTLFDISIEPADGLAPVWNPDVRFYCVKDTSGNPIAYFYFDPYSRPSEKRGGAWMDEVFARSRVLAREGDLVRLPIAHMVCNQTPPVGGKPSLMTFREVETVFHEFGHALQHMLTKQDEGLVAGIRGIEWDAVELPSQFMENWCYQRDTLMSMAKHYETGESLPEEVFQKLLAARTFRAGSLSLRQIRFASIDLELHTKYTPDGPESIYEIDQRVGKRTQIIPPLPEDRFLCSFSHIFAGGYAAGYYSYKWAEVLSADAFSAFEDAGLDSDKAIKETGHRFRETILALGGGRSPLEVFVDFRGREPSPEPLLRHNGLLPVPASA</sequence>
<evidence type="ECO:0000256" key="8">
    <source>
        <dbReference type="ARBA" id="ARBA00026100"/>
    </source>
</evidence>
<proteinExistence type="inferred from homology"/>
<dbReference type="InterPro" id="IPR024077">
    <property type="entry name" value="Neurolysin/TOP_dom2"/>
</dbReference>
<evidence type="ECO:0000313" key="13">
    <source>
        <dbReference type="Proteomes" id="UP001140949"/>
    </source>
</evidence>
<dbReference type="GO" id="GO:0006508">
    <property type="term" value="P:proteolysis"/>
    <property type="evidence" value="ECO:0007669"/>
    <property type="project" value="UniProtKB-KW"/>
</dbReference>
<evidence type="ECO:0000259" key="10">
    <source>
        <dbReference type="Pfam" id="PF01432"/>
    </source>
</evidence>
<evidence type="ECO:0000313" key="12">
    <source>
        <dbReference type="EMBL" id="KAJ6830095.1"/>
    </source>
</evidence>
<dbReference type="AlphaFoldDB" id="A0AAX6GP75"/>
<feature type="domain" description="Peptidase M3A/M3B catalytic" evidence="10">
    <location>
        <begin position="303"/>
        <end position="763"/>
    </location>
</feature>
<dbReference type="Gene3D" id="1.10.1370.10">
    <property type="entry name" value="Neurolysin, domain 3"/>
    <property type="match status" value="1"/>
</dbReference>
<dbReference type="GO" id="GO:0004222">
    <property type="term" value="F:metalloendopeptidase activity"/>
    <property type="evidence" value="ECO:0007669"/>
    <property type="project" value="UniProtKB-EC"/>
</dbReference>
<dbReference type="Pfam" id="PF01432">
    <property type="entry name" value="Peptidase_M3"/>
    <property type="match status" value="1"/>
</dbReference>
<dbReference type="EC" id="3.4.24.70" evidence="8"/>